<dbReference type="FunFam" id="1.10.730.10:FF:000004">
    <property type="entry name" value="Isoleucyl-tRNA synthetase, cytoplasmic"/>
    <property type="match status" value="1"/>
</dbReference>
<keyword evidence="6 10" id="KW-0648">Protein biosynthesis</keyword>
<evidence type="ECO:0000256" key="4">
    <source>
        <dbReference type="ARBA" id="ARBA00022741"/>
    </source>
</evidence>
<evidence type="ECO:0000256" key="6">
    <source>
        <dbReference type="ARBA" id="ARBA00022917"/>
    </source>
</evidence>
<feature type="domain" description="Aminoacyl-tRNA synthetase class Ia" evidence="11">
    <location>
        <begin position="19"/>
        <end position="665"/>
    </location>
</feature>
<keyword evidence="4 10" id="KW-0547">Nucleotide-binding</keyword>
<dbReference type="InterPro" id="IPR001412">
    <property type="entry name" value="aa-tRNA-synth_I_CS"/>
</dbReference>
<evidence type="ECO:0000313" key="14">
    <source>
        <dbReference type="Proteomes" id="UP000789595"/>
    </source>
</evidence>
<dbReference type="EC" id="6.1.1.5" evidence="2"/>
<dbReference type="CDD" id="cd00818">
    <property type="entry name" value="IleRS_core"/>
    <property type="match status" value="1"/>
</dbReference>
<dbReference type="SUPFAM" id="SSF47323">
    <property type="entry name" value="Anticodon-binding domain of a subclass of class I aminoacyl-tRNA synthetases"/>
    <property type="match status" value="1"/>
</dbReference>
<name>A0A8J2SFU4_9STRA</name>
<evidence type="ECO:0000256" key="7">
    <source>
        <dbReference type="ARBA" id="ARBA00023146"/>
    </source>
</evidence>
<gene>
    <name evidence="13" type="ORF">PECAL_3P18320</name>
</gene>
<dbReference type="GO" id="GO:0002161">
    <property type="term" value="F:aminoacyl-tRNA deacylase activity"/>
    <property type="evidence" value="ECO:0007669"/>
    <property type="project" value="InterPro"/>
</dbReference>
<keyword evidence="7 10" id="KW-0030">Aminoacyl-tRNA synthetase</keyword>
<evidence type="ECO:0000313" key="13">
    <source>
        <dbReference type="EMBL" id="CAH0371873.1"/>
    </source>
</evidence>
<organism evidence="13 14">
    <name type="scientific">Pelagomonas calceolata</name>
    <dbReference type="NCBI Taxonomy" id="35677"/>
    <lineage>
        <taxon>Eukaryota</taxon>
        <taxon>Sar</taxon>
        <taxon>Stramenopiles</taxon>
        <taxon>Ochrophyta</taxon>
        <taxon>Pelagophyceae</taxon>
        <taxon>Pelagomonadales</taxon>
        <taxon>Pelagomonadaceae</taxon>
        <taxon>Pelagomonas</taxon>
    </lineage>
</organism>
<dbReference type="InterPro" id="IPR002301">
    <property type="entry name" value="Ile-tRNA-ligase"/>
</dbReference>
<keyword evidence="5 10" id="KW-0067">ATP-binding</keyword>
<dbReference type="PANTHER" id="PTHR42780">
    <property type="entry name" value="SOLEUCYL-TRNA SYNTHETASE"/>
    <property type="match status" value="1"/>
</dbReference>
<comment type="similarity">
    <text evidence="1 10">Belongs to the class-I aminoacyl-tRNA synthetase family.</text>
</comment>
<dbReference type="CDD" id="cd07961">
    <property type="entry name" value="Anticodon_Ia_Ile_ABEc"/>
    <property type="match status" value="1"/>
</dbReference>
<evidence type="ECO:0000256" key="8">
    <source>
        <dbReference type="ARBA" id="ARBA00032665"/>
    </source>
</evidence>
<dbReference type="GO" id="GO:0004822">
    <property type="term" value="F:isoleucine-tRNA ligase activity"/>
    <property type="evidence" value="ECO:0007669"/>
    <property type="project" value="UniProtKB-EC"/>
</dbReference>
<dbReference type="AlphaFoldDB" id="A0A8J2SFU4"/>
<dbReference type="PRINTS" id="PR00984">
    <property type="entry name" value="TRNASYNTHILE"/>
</dbReference>
<dbReference type="Gene3D" id="1.10.730.10">
    <property type="entry name" value="Isoleucyl-tRNA Synthetase, Domain 1"/>
    <property type="match status" value="1"/>
</dbReference>
<dbReference type="NCBIfam" id="TIGR00392">
    <property type="entry name" value="ileS"/>
    <property type="match status" value="1"/>
</dbReference>
<dbReference type="FunFam" id="3.40.50.620:FF:000023">
    <property type="entry name" value="Isoleucyl-tRNA synthetase,cytoplasmic"/>
    <property type="match status" value="1"/>
</dbReference>
<dbReference type="SUPFAM" id="SSF52374">
    <property type="entry name" value="Nucleotidylyl transferase"/>
    <property type="match status" value="1"/>
</dbReference>
<reference evidence="13" key="1">
    <citation type="submission" date="2021-11" db="EMBL/GenBank/DDBJ databases">
        <authorList>
            <consortium name="Genoscope - CEA"/>
            <person name="William W."/>
        </authorList>
    </citation>
    <scope>NUCLEOTIDE SEQUENCE</scope>
</reference>
<evidence type="ECO:0000259" key="11">
    <source>
        <dbReference type="Pfam" id="PF00133"/>
    </source>
</evidence>
<dbReference type="InterPro" id="IPR014729">
    <property type="entry name" value="Rossmann-like_a/b/a_fold"/>
</dbReference>
<dbReference type="SUPFAM" id="SSF50677">
    <property type="entry name" value="ValRS/IleRS/LeuRS editing domain"/>
    <property type="match status" value="1"/>
</dbReference>
<proteinExistence type="inferred from homology"/>
<sequence length="1184" mass="132777">MTTSVLDSCLNFPEEEEVILRYWKEIDAFRTSISLSAGKPEYTFYDGPPFATGLPHYGHILAGTIKDTVTRYAHQTGHKVSRRFGWDCHGLPVEYEIDKALGLNSREEVLAMGIGVYNSHCRSIVQRYTREWETVVTRLGRWIDFENDYRTMDLSFMESVWWVFKTLFDKGLVYRGYKVMPYSTTCATPLSNFEAGLNYKDVTDIAVVVSFPLRDEPNVSLVAWTTTPWTLPSNLALCVNAHLNYVQVRSVADKKIYIVAEMRLTQLFPALRSKKFQQGDEARIYEVLKSFKGAELVGRMYEPLFHFYDSAERRSCAFKVIADEYVTSEAGTGIVHQAPAFGEDDYRVCVRNKIVDVIMNGERSLPCPVDANGRFVSPVSGDLQGMPVKLADAAICSLLHKMGRLVLKESHEHSYPFCWRSDTPLIYKAVPSWFVAVETIRENLIQNNKQTYWVPASVKEKRFHNWLVDAKDWAISRNRFWGTPIPLWVSEDHKEMVAIGCVAELRAKCELADGSQIPMDLSDLHRESVDSLVVASPSRSGVFLHRVDEVFDCWFESGSMPYAQLHYPFECSEKEFLKKFPADFIAEGLDQTRGWFYTLMVISTALFNKPAFKNLIVNGLVLAADGKKMSKRLKNYPDPTLVINAHGADALRLYLINSPVVKGETIKFVESGVRGVLRDVLLPWFNAFRFFTQQASRWEIKNSTGNKFTQDNDRVRKSQNIMDVWIMASLDSLVHFVHEEMRTYRLYTVVPRLVGFLGDLTNWYVRLNRSRLKGTDGEDSALTSLAVLYDVLLKMTVIMAPFTPFFAEYLYQHLRKRLLTSNTANLPEDAIGKADSVHYIMLPLAGNPKADGKVLVGMSLLQQVVELGRRAREAATISMKTPVKRVIIVCDSALTLDGLRGELESYVLEELNTWEIVLTSDVETWCSISALPNLPILAKRLGKQVRSAADAIKGLDSASLRSFSRTGSIMICVDGKLLHFSKGDLIVKSAFSGDSTRYIATSSSDGGLTVAVCTVQDDALRRQGITRDFCNRVNKLRKKRKLNIADQVDIFYAESAPLDNISTTRALACNSNLLNRARIYPVDFSSCRGQILISDKYASPGGSNNLSIALAVPAPSLAPAAKKKFAGYVALETLLATCDLSNSKIHGSLENNPFELKLGIDIFPSASSARSLGKGILAPSKPCA</sequence>
<dbReference type="EMBL" id="CAKKNE010000003">
    <property type="protein sequence ID" value="CAH0371873.1"/>
    <property type="molecule type" value="Genomic_DNA"/>
</dbReference>
<keyword evidence="3 10" id="KW-0436">Ligase</keyword>
<keyword evidence="14" id="KW-1185">Reference proteome</keyword>
<comment type="caution">
    <text evidence="13">The sequence shown here is derived from an EMBL/GenBank/DDBJ whole genome shotgun (WGS) entry which is preliminary data.</text>
</comment>
<dbReference type="Pfam" id="PF19302">
    <property type="entry name" value="DUF5915"/>
    <property type="match status" value="1"/>
</dbReference>
<evidence type="ECO:0000256" key="2">
    <source>
        <dbReference type="ARBA" id="ARBA00013165"/>
    </source>
</evidence>
<comment type="catalytic activity">
    <reaction evidence="9">
        <text>tRNA(Ile) + L-isoleucine + ATP = L-isoleucyl-tRNA(Ile) + AMP + diphosphate</text>
        <dbReference type="Rhea" id="RHEA:11060"/>
        <dbReference type="Rhea" id="RHEA-COMP:9666"/>
        <dbReference type="Rhea" id="RHEA-COMP:9695"/>
        <dbReference type="ChEBI" id="CHEBI:30616"/>
        <dbReference type="ChEBI" id="CHEBI:33019"/>
        <dbReference type="ChEBI" id="CHEBI:58045"/>
        <dbReference type="ChEBI" id="CHEBI:78442"/>
        <dbReference type="ChEBI" id="CHEBI:78528"/>
        <dbReference type="ChEBI" id="CHEBI:456215"/>
        <dbReference type="EC" id="6.1.1.5"/>
    </reaction>
</comment>
<dbReference type="GO" id="GO:0000049">
    <property type="term" value="F:tRNA binding"/>
    <property type="evidence" value="ECO:0007669"/>
    <property type="project" value="InterPro"/>
</dbReference>
<evidence type="ECO:0000259" key="12">
    <source>
        <dbReference type="Pfam" id="PF08264"/>
    </source>
</evidence>
<evidence type="ECO:0000256" key="9">
    <source>
        <dbReference type="ARBA" id="ARBA00048359"/>
    </source>
</evidence>
<dbReference type="OrthoDB" id="1706657at2759"/>
<dbReference type="InterPro" id="IPR009080">
    <property type="entry name" value="tRNAsynth_Ia_anticodon-bd"/>
</dbReference>
<dbReference type="Gene3D" id="3.40.50.620">
    <property type="entry name" value="HUPs"/>
    <property type="match status" value="2"/>
</dbReference>
<dbReference type="PROSITE" id="PS00178">
    <property type="entry name" value="AA_TRNA_LIGASE_I"/>
    <property type="match status" value="1"/>
</dbReference>
<dbReference type="InterPro" id="IPR013155">
    <property type="entry name" value="M/V/L/I-tRNA-synth_anticd-bd"/>
</dbReference>
<dbReference type="GO" id="GO:0005524">
    <property type="term" value="F:ATP binding"/>
    <property type="evidence" value="ECO:0007669"/>
    <property type="project" value="UniProtKB-KW"/>
</dbReference>
<dbReference type="FunFam" id="3.40.50.620:FF:000133">
    <property type="entry name" value="Isoleucyl-tRNA synthetase, cytoplasmic"/>
    <property type="match status" value="1"/>
</dbReference>
<dbReference type="Pfam" id="PF08264">
    <property type="entry name" value="Anticodon_1"/>
    <property type="match status" value="1"/>
</dbReference>
<dbReference type="Proteomes" id="UP000789595">
    <property type="component" value="Unassembled WGS sequence"/>
</dbReference>
<dbReference type="InterPro" id="IPR033709">
    <property type="entry name" value="Anticodon_Ile_ABEc"/>
</dbReference>
<evidence type="ECO:0000256" key="10">
    <source>
        <dbReference type="RuleBase" id="RU363035"/>
    </source>
</evidence>
<evidence type="ECO:0000256" key="1">
    <source>
        <dbReference type="ARBA" id="ARBA00005594"/>
    </source>
</evidence>
<dbReference type="Gene3D" id="3.90.740.10">
    <property type="entry name" value="Valyl/Leucyl/Isoleucyl-tRNA synthetase, editing domain"/>
    <property type="match status" value="1"/>
</dbReference>
<feature type="domain" description="Methionyl/Valyl/Leucyl/Isoleucyl-tRNA synthetase anticodon-binding" evidence="12">
    <location>
        <begin position="723"/>
        <end position="886"/>
    </location>
</feature>
<evidence type="ECO:0000256" key="5">
    <source>
        <dbReference type="ARBA" id="ARBA00022840"/>
    </source>
</evidence>
<dbReference type="GO" id="GO:0006428">
    <property type="term" value="P:isoleucyl-tRNA aminoacylation"/>
    <property type="evidence" value="ECO:0007669"/>
    <property type="project" value="InterPro"/>
</dbReference>
<dbReference type="InterPro" id="IPR009008">
    <property type="entry name" value="Val/Leu/Ile-tRNA-synth_edit"/>
</dbReference>
<dbReference type="InterPro" id="IPR023586">
    <property type="entry name" value="Ile-tRNA-ligase_type2"/>
</dbReference>
<dbReference type="Pfam" id="PF00133">
    <property type="entry name" value="tRNA-synt_1"/>
    <property type="match status" value="1"/>
</dbReference>
<dbReference type="InterPro" id="IPR002300">
    <property type="entry name" value="aa-tRNA-synth_Ia"/>
</dbReference>
<protein>
    <recommendedName>
        <fullName evidence="2">isoleucine--tRNA ligase</fullName>
        <ecNumber evidence="2">6.1.1.5</ecNumber>
    </recommendedName>
    <alternativeName>
        <fullName evidence="8">Isoleucyl-tRNA synthetase</fullName>
    </alternativeName>
</protein>
<evidence type="ECO:0000256" key="3">
    <source>
        <dbReference type="ARBA" id="ARBA00022598"/>
    </source>
</evidence>
<accession>A0A8J2SFU4</accession>
<dbReference type="PANTHER" id="PTHR42780:SF1">
    <property type="entry name" value="ISOLEUCINE--TRNA LIGASE, CYTOPLASMIC"/>
    <property type="match status" value="1"/>
</dbReference>